<dbReference type="PANTHER" id="PTHR24223:SF443">
    <property type="entry name" value="MULTIDRUG-RESISTANCE LIKE PROTEIN 1, ISOFORM I"/>
    <property type="match status" value="1"/>
</dbReference>
<dbReference type="Gene3D" id="1.20.1560.10">
    <property type="entry name" value="ABC transporter type 1, transmembrane domain"/>
    <property type="match status" value="1"/>
</dbReference>
<keyword evidence="5" id="KW-0547">Nucleotide-binding</keyword>
<keyword evidence="2" id="KW-0813">Transport</keyword>
<dbReference type="EMBL" id="BSXW01000134">
    <property type="protein sequence ID" value="GMF12878.1"/>
    <property type="molecule type" value="Genomic_DNA"/>
</dbReference>
<dbReference type="InterPro" id="IPR050173">
    <property type="entry name" value="ABC_transporter_C-like"/>
</dbReference>
<dbReference type="PROSITE" id="PS50929">
    <property type="entry name" value="ABC_TM1F"/>
    <property type="match status" value="1"/>
</dbReference>
<accession>A0A9W6WHB3</accession>
<feature type="transmembrane region" description="Helical" evidence="9">
    <location>
        <begin position="151"/>
        <end position="171"/>
    </location>
</feature>
<keyword evidence="3 9" id="KW-0812">Transmembrane</keyword>
<comment type="subcellular location">
    <subcellularLocation>
        <location evidence="1">Endomembrane system</location>
        <topology evidence="1">Multi-pass membrane protein</topology>
    </subcellularLocation>
</comment>
<dbReference type="OrthoDB" id="201048at2759"/>
<protein>
    <submittedName>
        <fullName evidence="11">Unnamed protein product</fullName>
    </submittedName>
</protein>
<sequence>MTHALLRARMRFFDTNPIGRGRIVNRYGTTLDQSTFVPLIFGGFLADFFVAVCHLATAAYMINFLGLFVVPLTWIYVKVADFYLSSSSEITRLQRVISSPVLSLVSQCEEGATVIRAFGPDCISGIVSEMFHHIDQSNKAVFVKTVTEKWYIVRIQLIGCGVVIGIVLALASLRTILSPGLVGLAFTYALNVDGGLANIVRQWSYVELIMVSPERVMEYASLPPEGSTQVLVVSPAAERPRQGTVKFENVVFGYKEGGGRYCAENCILQHQERESGYCRSNRSWKIKPDIGVVPDQRANLRQNHH</sequence>
<keyword evidence="8 9" id="KW-0472">Membrane</keyword>
<keyword evidence="6" id="KW-0067">ATP-binding</keyword>
<keyword evidence="4" id="KW-0677">Repeat</keyword>
<evidence type="ECO:0000256" key="6">
    <source>
        <dbReference type="ARBA" id="ARBA00022840"/>
    </source>
</evidence>
<dbReference type="GO" id="GO:0005524">
    <property type="term" value="F:ATP binding"/>
    <property type="evidence" value="ECO:0007669"/>
    <property type="project" value="UniProtKB-KW"/>
</dbReference>
<feature type="transmembrane region" description="Helical" evidence="9">
    <location>
        <begin position="60"/>
        <end position="77"/>
    </location>
</feature>
<evidence type="ECO:0000256" key="2">
    <source>
        <dbReference type="ARBA" id="ARBA00022448"/>
    </source>
</evidence>
<evidence type="ECO:0000259" key="10">
    <source>
        <dbReference type="PROSITE" id="PS50929"/>
    </source>
</evidence>
<keyword evidence="12" id="KW-1185">Reference proteome</keyword>
<dbReference type="Pfam" id="PF00664">
    <property type="entry name" value="ABC_membrane"/>
    <property type="match status" value="1"/>
</dbReference>
<gene>
    <name evidence="11" type="ORF">Plil01_000342300</name>
</gene>
<organism evidence="11 12">
    <name type="scientific">Phytophthora lilii</name>
    <dbReference type="NCBI Taxonomy" id="2077276"/>
    <lineage>
        <taxon>Eukaryota</taxon>
        <taxon>Sar</taxon>
        <taxon>Stramenopiles</taxon>
        <taxon>Oomycota</taxon>
        <taxon>Peronosporomycetes</taxon>
        <taxon>Peronosporales</taxon>
        <taxon>Peronosporaceae</taxon>
        <taxon>Phytophthora</taxon>
    </lineage>
</organism>
<comment type="caution">
    <text evidence="11">The sequence shown here is derived from an EMBL/GenBank/DDBJ whole genome shotgun (WGS) entry which is preliminary data.</text>
</comment>
<dbReference type="AlphaFoldDB" id="A0A9W6WHB3"/>
<evidence type="ECO:0000256" key="5">
    <source>
        <dbReference type="ARBA" id="ARBA00022741"/>
    </source>
</evidence>
<evidence type="ECO:0000256" key="4">
    <source>
        <dbReference type="ARBA" id="ARBA00022737"/>
    </source>
</evidence>
<evidence type="ECO:0000256" key="3">
    <source>
        <dbReference type="ARBA" id="ARBA00022692"/>
    </source>
</evidence>
<evidence type="ECO:0000256" key="9">
    <source>
        <dbReference type="SAM" id="Phobius"/>
    </source>
</evidence>
<dbReference type="Proteomes" id="UP001165083">
    <property type="component" value="Unassembled WGS sequence"/>
</dbReference>
<dbReference type="InterPro" id="IPR011527">
    <property type="entry name" value="ABC1_TM_dom"/>
</dbReference>
<name>A0A9W6WHB3_9STRA</name>
<evidence type="ECO:0000256" key="1">
    <source>
        <dbReference type="ARBA" id="ARBA00004127"/>
    </source>
</evidence>
<dbReference type="CDD" id="cd18580">
    <property type="entry name" value="ABC_6TM_ABCC_D2"/>
    <property type="match status" value="1"/>
</dbReference>
<evidence type="ECO:0000313" key="12">
    <source>
        <dbReference type="Proteomes" id="UP001165083"/>
    </source>
</evidence>
<dbReference type="InterPro" id="IPR044726">
    <property type="entry name" value="ABCC_6TM_D2"/>
</dbReference>
<reference evidence="11" key="1">
    <citation type="submission" date="2023-04" db="EMBL/GenBank/DDBJ databases">
        <title>Phytophthora lilii NBRC 32176.</title>
        <authorList>
            <person name="Ichikawa N."/>
            <person name="Sato H."/>
            <person name="Tonouchi N."/>
        </authorList>
    </citation>
    <scope>NUCLEOTIDE SEQUENCE</scope>
    <source>
        <strain evidence="11">NBRC 32176</strain>
    </source>
</reference>
<dbReference type="GO" id="GO:0140359">
    <property type="term" value="F:ABC-type transporter activity"/>
    <property type="evidence" value="ECO:0007669"/>
    <property type="project" value="InterPro"/>
</dbReference>
<dbReference type="PANTHER" id="PTHR24223">
    <property type="entry name" value="ATP-BINDING CASSETTE SUB-FAMILY C"/>
    <property type="match status" value="1"/>
</dbReference>
<keyword evidence="7 9" id="KW-1133">Transmembrane helix</keyword>
<dbReference type="GO" id="GO:0016020">
    <property type="term" value="C:membrane"/>
    <property type="evidence" value="ECO:0007669"/>
    <property type="project" value="InterPro"/>
</dbReference>
<evidence type="ECO:0000256" key="8">
    <source>
        <dbReference type="ARBA" id="ARBA00023136"/>
    </source>
</evidence>
<dbReference type="GO" id="GO:0012505">
    <property type="term" value="C:endomembrane system"/>
    <property type="evidence" value="ECO:0007669"/>
    <property type="project" value="UniProtKB-SubCell"/>
</dbReference>
<dbReference type="InterPro" id="IPR036640">
    <property type="entry name" value="ABC1_TM_sf"/>
</dbReference>
<feature type="domain" description="ABC transmembrane type-1" evidence="10">
    <location>
        <begin position="1"/>
        <end position="208"/>
    </location>
</feature>
<evidence type="ECO:0000313" key="11">
    <source>
        <dbReference type="EMBL" id="GMF12878.1"/>
    </source>
</evidence>
<evidence type="ECO:0000256" key="7">
    <source>
        <dbReference type="ARBA" id="ARBA00022989"/>
    </source>
</evidence>
<proteinExistence type="predicted"/>
<dbReference type="SUPFAM" id="SSF90123">
    <property type="entry name" value="ABC transporter transmembrane region"/>
    <property type="match status" value="1"/>
</dbReference>
<feature type="transmembrane region" description="Helical" evidence="9">
    <location>
        <begin position="35"/>
        <end position="53"/>
    </location>
</feature>